<dbReference type="GO" id="GO:0016020">
    <property type="term" value="C:membrane"/>
    <property type="evidence" value="ECO:0007669"/>
    <property type="project" value="TreeGrafter"/>
</dbReference>
<dbReference type="SUPFAM" id="SSF56112">
    <property type="entry name" value="Protein kinase-like (PK-like)"/>
    <property type="match status" value="1"/>
</dbReference>
<evidence type="ECO:0000313" key="1">
    <source>
        <dbReference type="EMBL" id="CAI9757944.1"/>
    </source>
</evidence>
<reference evidence="1" key="1">
    <citation type="submission" date="2023-05" db="EMBL/GenBank/DDBJ databases">
        <authorList>
            <person name="Huff M."/>
        </authorList>
    </citation>
    <scope>NUCLEOTIDE SEQUENCE</scope>
</reference>
<dbReference type="InterPro" id="IPR011009">
    <property type="entry name" value="Kinase-like_dom_sf"/>
</dbReference>
<evidence type="ECO:0008006" key="3">
    <source>
        <dbReference type="Google" id="ProtNLM"/>
    </source>
</evidence>
<gene>
    <name evidence="1" type="ORF">FPE_LOCUS5374</name>
</gene>
<protein>
    <recommendedName>
        <fullName evidence="3">Protein kinase domain-containing protein</fullName>
    </recommendedName>
</protein>
<evidence type="ECO:0000313" key="2">
    <source>
        <dbReference type="Proteomes" id="UP000834106"/>
    </source>
</evidence>
<proteinExistence type="predicted"/>
<name>A0AAD2DL37_9LAMI</name>
<sequence>MQSRHLTGPPGSRFALGQLVDLIFCIMDLFPTLFTGTSSEAIYCYIPPEYVQIMVASTKGDIYSFGVVMELITGRSPTGQADIEGGNLVGYVRWYFWFGYMKDQILHILCYYKVVHTLGQQCSR</sequence>
<dbReference type="PANTHER" id="PTHR48055">
    <property type="entry name" value="LEUCINE-RICH REPEAT RECEPTOR PROTEIN KINASE EMS1"/>
    <property type="match status" value="1"/>
</dbReference>
<keyword evidence="2" id="KW-1185">Reference proteome</keyword>
<dbReference type="Gene3D" id="1.10.510.10">
    <property type="entry name" value="Transferase(Phosphotransferase) domain 1"/>
    <property type="match status" value="1"/>
</dbReference>
<organism evidence="1 2">
    <name type="scientific">Fraxinus pennsylvanica</name>
    <dbReference type="NCBI Taxonomy" id="56036"/>
    <lineage>
        <taxon>Eukaryota</taxon>
        <taxon>Viridiplantae</taxon>
        <taxon>Streptophyta</taxon>
        <taxon>Embryophyta</taxon>
        <taxon>Tracheophyta</taxon>
        <taxon>Spermatophyta</taxon>
        <taxon>Magnoliopsida</taxon>
        <taxon>eudicotyledons</taxon>
        <taxon>Gunneridae</taxon>
        <taxon>Pentapetalae</taxon>
        <taxon>asterids</taxon>
        <taxon>lamiids</taxon>
        <taxon>Lamiales</taxon>
        <taxon>Oleaceae</taxon>
        <taxon>Oleeae</taxon>
        <taxon>Fraxinus</taxon>
    </lineage>
</organism>
<dbReference type="InterPro" id="IPR051564">
    <property type="entry name" value="LRR_receptor-like_kinase"/>
</dbReference>
<dbReference type="PANTHER" id="PTHR48055:SF6">
    <property type="entry name" value="LEUCINE-RICH REPEAT RECEPTOR PROTEIN KINASE MSP1"/>
    <property type="match status" value="1"/>
</dbReference>
<dbReference type="Proteomes" id="UP000834106">
    <property type="component" value="Chromosome 3"/>
</dbReference>
<dbReference type="EMBL" id="OU503038">
    <property type="protein sequence ID" value="CAI9757944.1"/>
    <property type="molecule type" value="Genomic_DNA"/>
</dbReference>
<accession>A0AAD2DL37</accession>
<dbReference type="AlphaFoldDB" id="A0AAD2DL37"/>